<protein>
    <recommendedName>
        <fullName evidence="4">Lipoprotein</fullName>
    </recommendedName>
</protein>
<keyword evidence="1" id="KW-0732">Signal</keyword>
<dbReference type="Proteomes" id="UP000572635">
    <property type="component" value="Unassembled WGS sequence"/>
</dbReference>
<evidence type="ECO:0000313" key="2">
    <source>
        <dbReference type="EMBL" id="MBB5432350.1"/>
    </source>
</evidence>
<reference evidence="2 3" key="1">
    <citation type="submission" date="2020-08" db="EMBL/GenBank/DDBJ databases">
        <title>Sequencing the genomes of 1000 actinobacteria strains.</title>
        <authorList>
            <person name="Klenk H.-P."/>
        </authorList>
    </citation>
    <scope>NUCLEOTIDE SEQUENCE [LARGE SCALE GENOMIC DNA]</scope>
    <source>
        <strain evidence="2 3">DSM 44551</strain>
    </source>
</reference>
<name>A0A7W8QL83_9ACTN</name>
<dbReference type="PROSITE" id="PS51257">
    <property type="entry name" value="PROKAR_LIPOPROTEIN"/>
    <property type="match status" value="1"/>
</dbReference>
<evidence type="ECO:0000256" key="1">
    <source>
        <dbReference type="SAM" id="SignalP"/>
    </source>
</evidence>
<dbReference type="EMBL" id="JACHDB010000001">
    <property type="protein sequence ID" value="MBB5432350.1"/>
    <property type="molecule type" value="Genomic_DNA"/>
</dbReference>
<comment type="caution">
    <text evidence="2">The sequence shown here is derived from an EMBL/GenBank/DDBJ whole genome shotgun (WGS) entry which is preliminary data.</text>
</comment>
<feature type="chain" id="PRO_5031060862" description="Lipoprotein" evidence="1">
    <location>
        <begin position="19"/>
        <end position="155"/>
    </location>
</feature>
<feature type="signal peptide" evidence="1">
    <location>
        <begin position="1"/>
        <end position="18"/>
    </location>
</feature>
<organism evidence="2 3">
    <name type="scientific">Nocardiopsis composta</name>
    <dbReference type="NCBI Taxonomy" id="157465"/>
    <lineage>
        <taxon>Bacteria</taxon>
        <taxon>Bacillati</taxon>
        <taxon>Actinomycetota</taxon>
        <taxon>Actinomycetes</taxon>
        <taxon>Streptosporangiales</taxon>
        <taxon>Nocardiopsidaceae</taxon>
        <taxon>Nocardiopsis</taxon>
    </lineage>
</organism>
<dbReference type="RefSeq" id="WP_184391928.1">
    <property type="nucleotide sequence ID" value="NZ_JACHDB010000001.1"/>
</dbReference>
<gene>
    <name evidence="2" type="ORF">HDA36_002434</name>
</gene>
<evidence type="ECO:0000313" key="3">
    <source>
        <dbReference type="Proteomes" id="UP000572635"/>
    </source>
</evidence>
<keyword evidence="3" id="KW-1185">Reference proteome</keyword>
<sequence length="155" mass="16155">MRSLCAAAVLLALAGACAGEPEETGPSSSLDEAEAGERVEEHITDAVEALPGEVELEDVGNGLVSASCETDPLITVSRSYWLRGLPEADIEQNVDLLVEHWEGSGFAVTGDLRPDDTFVTVENEEDGFTMTVAASVQGSLSIDASSPCIDPSGTD</sequence>
<dbReference type="AlphaFoldDB" id="A0A7W8QL83"/>
<accession>A0A7W8QL83</accession>
<evidence type="ECO:0008006" key="4">
    <source>
        <dbReference type="Google" id="ProtNLM"/>
    </source>
</evidence>
<proteinExistence type="predicted"/>